<keyword evidence="8 10" id="KW-0472">Membrane</keyword>
<comment type="caution">
    <text evidence="11">The sequence shown here is derived from an EMBL/GenBank/DDBJ whole genome shotgun (WGS) entry which is preliminary data.</text>
</comment>
<keyword evidence="7 10" id="KW-1133">Transmembrane helix</keyword>
<evidence type="ECO:0000256" key="8">
    <source>
        <dbReference type="ARBA" id="ARBA00023136"/>
    </source>
</evidence>
<comment type="subcellular location">
    <subcellularLocation>
        <location evidence="10">Cell inner membrane</location>
        <topology evidence="10">Single-pass membrane protein</topology>
    </subcellularLocation>
    <subcellularLocation>
        <location evidence="1">Cell membrane</location>
        <topology evidence="1">Single-pass membrane protein</topology>
    </subcellularLocation>
</comment>
<reference evidence="11 12" key="1">
    <citation type="submission" date="2018-07" db="EMBL/GenBank/DDBJ databases">
        <title>Whole genome Sequencing of Pseudoxanthomonas gei KCTC 32298 (T).</title>
        <authorList>
            <person name="Kumar S."/>
            <person name="Bansal K."/>
            <person name="Kaur A."/>
            <person name="Patil P."/>
            <person name="Sharma S."/>
            <person name="Patil P.B."/>
        </authorList>
    </citation>
    <scope>NUCLEOTIDE SEQUENCE [LARGE SCALE GENOMIC DNA]</scope>
    <source>
        <strain evidence="11 12">KCTC 32298</strain>
    </source>
</reference>
<gene>
    <name evidence="10" type="primary">tolR</name>
    <name evidence="11" type="ORF">DT603_04590</name>
</gene>
<accession>A0ABX0A9C5</accession>
<dbReference type="HAMAP" id="MF_02203">
    <property type="entry name" value="TolR"/>
    <property type="match status" value="1"/>
</dbReference>
<evidence type="ECO:0000256" key="3">
    <source>
        <dbReference type="ARBA" id="ARBA00022475"/>
    </source>
</evidence>
<evidence type="ECO:0000256" key="10">
    <source>
        <dbReference type="HAMAP-Rule" id="MF_02203"/>
    </source>
</evidence>
<keyword evidence="12" id="KW-1185">Reference proteome</keyword>
<evidence type="ECO:0000256" key="6">
    <source>
        <dbReference type="ARBA" id="ARBA00022692"/>
    </source>
</evidence>
<feature type="transmembrane region" description="Helical" evidence="10">
    <location>
        <begin position="20"/>
        <end position="41"/>
    </location>
</feature>
<dbReference type="PANTHER" id="PTHR30558">
    <property type="entry name" value="EXBD MEMBRANE COMPONENT OF PMF-DRIVEN MACROMOLECULE IMPORT SYSTEM"/>
    <property type="match status" value="1"/>
</dbReference>
<evidence type="ECO:0000256" key="9">
    <source>
        <dbReference type="ARBA" id="ARBA00023306"/>
    </source>
</evidence>
<dbReference type="PANTHER" id="PTHR30558:SF7">
    <property type="entry name" value="TOL-PAL SYSTEM PROTEIN TOLR"/>
    <property type="match status" value="1"/>
</dbReference>
<evidence type="ECO:0000256" key="2">
    <source>
        <dbReference type="ARBA" id="ARBA00005811"/>
    </source>
</evidence>
<evidence type="ECO:0000256" key="1">
    <source>
        <dbReference type="ARBA" id="ARBA00004162"/>
    </source>
</evidence>
<dbReference type="InterPro" id="IPR003400">
    <property type="entry name" value="ExbD"/>
</dbReference>
<dbReference type="InterPro" id="IPR014168">
    <property type="entry name" value="Tol-Pal_TolR"/>
</dbReference>
<evidence type="ECO:0000256" key="7">
    <source>
        <dbReference type="ARBA" id="ARBA00022989"/>
    </source>
</evidence>
<comment type="subunit">
    <text evidence="10">The Tol-Pal system is composed of five core proteins: the inner membrane proteins TolA, TolQ and TolR, the periplasmic protein TolB and the outer membrane protein Pal. They form a network linking the inner and outer membranes and the peptidoglycan layer.</text>
</comment>
<keyword evidence="3 10" id="KW-1003">Cell membrane</keyword>
<evidence type="ECO:0000313" key="11">
    <source>
        <dbReference type="EMBL" id="NDK38117.1"/>
    </source>
</evidence>
<dbReference type="EMBL" id="QOVG01000002">
    <property type="protein sequence ID" value="NDK38117.1"/>
    <property type="molecule type" value="Genomic_DNA"/>
</dbReference>
<comment type="function">
    <text evidence="10">Part of the Tol-Pal system, which plays a role in outer membrane invagination during cell division and is important for maintaining outer membrane integrity.</text>
</comment>
<dbReference type="Pfam" id="PF02472">
    <property type="entry name" value="ExbD"/>
    <property type="match status" value="1"/>
</dbReference>
<keyword evidence="5 10" id="KW-0132">Cell division</keyword>
<comment type="similarity">
    <text evidence="2 10">Belongs to the ExbD/TolR family.</text>
</comment>
<protein>
    <recommendedName>
        <fullName evidence="10">Tol-Pal system protein TolR</fullName>
    </recommendedName>
</protein>
<evidence type="ECO:0000256" key="4">
    <source>
        <dbReference type="ARBA" id="ARBA00022519"/>
    </source>
</evidence>
<evidence type="ECO:0000313" key="12">
    <source>
        <dbReference type="Proteomes" id="UP001429354"/>
    </source>
</evidence>
<dbReference type="Proteomes" id="UP001429354">
    <property type="component" value="Unassembled WGS sequence"/>
</dbReference>
<organism evidence="11 12">
    <name type="scientific">Pseudoxanthomonas gei</name>
    <dbReference type="NCBI Taxonomy" id="1383030"/>
    <lineage>
        <taxon>Bacteria</taxon>
        <taxon>Pseudomonadati</taxon>
        <taxon>Pseudomonadota</taxon>
        <taxon>Gammaproteobacteria</taxon>
        <taxon>Lysobacterales</taxon>
        <taxon>Lysobacteraceae</taxon>
        <taxon>Pseudoxanthomonas</taxon>
    </lineage>
</organism>
<proteinExistence type="inferred from homology"/>
<keyword evidence="6 10" id="KW-0812">Transmembrane</keyword>
<keyword evidence="9 10" id="KW-0131">Cell cycle</keyword>
<keyword evidence="4 10" id="KW-0997">Cell inner membrane</keyword>
<evidence type="ECO:0000256" key="5">
    <source>
        <dbReference type="ARBA" id="ARBA00022618"/>
    </source>
</evidence>
<dbReference type="Gene3D" id="3.30.420.270">
    <property type="match status" value="1"/>
</dbReference>
<sequence>MTAAISRHRKRRKLKSEINVVPYIDVMLVLLIIFMVTAPLLTLSVDVTLPKANAKAVESKEDPIVVVAYPDGRMGLKLPDADIQVLDTAAFEATLAPIVAQQGGEMRVMVAAEGDAPYQVVLTAMDVLKKAKVKNVSLLTESGGNAR</sequence>
<dbReference type="RefSeq" id="WP_162348668.1">
    <property type="nucleotide sequence ID" value="NZ_QOVG01000002.1"/>
</dbReference>
<name>A0ABX0A9C5_9GAMM</name>